<proteinExistence type="predicted"/>
<name>A0A396ITE0_MEDTR</name>
<organism evidence="1">
    <name type="scientific">Medicago truncatula</name>
    <name type="common">Barrel medic</name>
    <name type="synonym">Medicago tribuloides</name>
    <dbReference type="NCBI Taxonomy" id="3880"/>
    <lineage>
        <taxon>Eukaryota</taxon>
        <taxon>Viridiplantae</taxon>
        <taxon>Streptophyta</taxon>
        <taxon>Embryophyta</taxon>
        <taxon>Tracheophyta</taxon>
        <taxon>Spermatophyta</taxon>
        <taxon>Magnoliopsida</taxon>
        <taxon>eudicotyledons</taxon>
        <taxon>Gunneridae</taxon>
        <taxon>Pentapetalae</taxon>
        <taxon>rosids</taxon>
        <taxon>fabids</taxon>
        <taxon>Fabales</taxon>
        <taxon>Fabaceae</taxon>
        <taxon>Papilionoideae</taxon>
        <taxon>50 kb inversion clade</taxon>
        <taxon>NPAAA clade</taxon>
        <taxon>Hologalegina</taxon>
        <taxon>IRL clade</taxon>
        <taxon>Trifolieae</taxon>
        <taxon>Medicago</taxon>
    </lineage>
</organism>
<dbReference type="AlphaFoldDB" id="A0A396ITE0"/>
<gene>
    <name evidence="1" type="ORF">MtrunA17_Chr3g0100431</name>
</gene>
<dbReference type="Proteomes" id="UP000265566">
    <property type="component" value="Chromosome 3"/>
</dbReference>
<dbReference type="EMBL" id="PSQE01000003">
    <property type="protein sequence ID" value="RHN67225.1"/>
    <property type="molecule type" value="Genomic_DNA"/>
</dbReference>
<dbReference type="Gramene" id="rna15389">
    <property type="protein sequence ID" value="RHN67225.1"/>
    <property type="gene ID" value="gene15389"/>
</dbReference>
<comment type="caution">
    <text evidence="1">The sequence shown here is derived from an EMBL/GenBank/DDBJ whole genome shotgun (WGS) entry which is preliminary data.</text>
</comment>
<reference evidence="1" key="1">
    <citation type="journal article" date="2018" name="Nat. Plants">
        <title>Whole-genome landscape of Medicago truncatula symbiotic genes.</title>
        <authorList>
            <person name="Pecrix Y."/>
            <person name="Gamas P."/>
            <person name="Carrere S."/>
        </authorList>
    </citation>
    <scope>NUCLEOTIDE SEQUENCE</scope>
    <source>
        <tissue evidence="1">Leaves</tissue>
    </source>
</reference>
<sequence length="58" mass="6836">MCILPIRKRKSALVSPRGCVMRIWSCSMRIGQPLGGEFYNFSFFFRAFYHLKMSWNLG</sequence>
<evidence type="ECO:0000313" key="1">
    <source>
        <dbReference type="EMBL" id="RHN67225.1"/>
    </source>
</evidence>
<protein>
    <submittedName>
        <fullName evidence="1">Uncharacterized protein</fullName>
    </submittedName>
</protein>
<accession>A0A396ITE0</accession>